<evidence type="ECO:0000313" key="2">
    <source>
        <dbReference type="EMBL" id="KAG0469912.1"/>
    </source>
</evidence>
<evidence type="ECO:0000256" key="1">
    <source>
        <dbReference type="SAM" id="MobiDB-lite"/>
    </source>
</evidence>
<sequence length="73" mass="7661">MEQCRQGEVDKNRSVNSGKGLALRFGHGCPNLKLIGHQRTAQAACAARAAKGAGLTESVGKEDPIELESSPTL</sequence>
<name>A0A835UQ57_VANPL</name>
<dbReference type="AlphaFoldDB" id="A0A835UQ57"/>
<feature type="region of interest" description="Disordered" evidence="1">
    <location>
        <begin position="53"/>
        <end position="73"/>
    </location>
</feature>
<dbReference type="Proteomes" id="UP000636800">
    <property type="component" value="Unassembled WGS sequence"/>
</dbReference>
<dbReference type="EMBL" id="JADCNL010000008">
    <property type="protein sequence ID" value="KAG0469912.1"/>
    <property type="molecule type" value="Genomic_DNA"/>
</dbReference>
<comment type="caution">
    <text evidence="2">The sequence shown here is derived from an EMBL/GenBank/DDBJ whole genome shotgun (WGS) entry which is preliminary data.</text>
</comment>
<gene>
    <name evidence="2" type="ORF">HPP92_016612</name>
</gene>
<organism evidence="2 3">
    <name type="scientific">Vanilla planifolia</name>
    <name type="common">Vanilla</name>
    <dbReference type="NCBI Taxonomy" id="51239"/>
    <lineage>
        <taxon>Eukaryota</taxon>
        <taxon>Viridiplantae</taxon>
        <taxon>Streptophyta</taxon>
        <taxon>Embryophyta</taxon>
        <taxon>Tracheophyta</taxon>
        <taxon>Spermatophyta</taxon>
        <taxon>Magnoliopsida</taxon>
        <taxon>Liliopsida</taxon>
        <taxon>Asparagales</taxon>
        <taxon>Orchidaceae</taxon>
        <taxon>Vanilloideae</taxon>
        <taxon>Vanilleae</taxon>
        <taxon>Vanilla</taxon>
    </lineage>
</organism>
<keyword evidence="3" id="KW-1185">Reference proteome</keyword>
<proteinExistence type="predicted"/>
<feature type="region of interest" description="Disordered" evidence="1">
    <location>
        <begin position="1"/>
        <end position="20"/>
    </location>
</feature>
<reference evidence="2 3" key="1">
    <citation type="journal article" date="2020" name="Nat. Food">
        <title>A phased Vanilla planifolia genome enables genetic improvement of flavour and production.</title>
        <authorList>
            <person name="Hasing T."/>
            <person name="Tang H."/>
            <person name="Brym M."/>
            <person name="Khazi F."/>
            <person name="Huang T."/>
            <person name="Chambers A.H."/>
        </authorList>
    </citation>
    <scope>NUCLEOTIDE SEQUENCE [LARGE SCALE GENOMIC DNA]</scope>
    <source>
        <tissue evidence="2">Leaf</tissue>
    </source>
</reference>
<accession>A0A835UQ57</accession>
<evidence type="ECO:0000313" key="3">
    <source>
        <dbReference type="Proteomes" id="UP000636800"/>
    </source>
</evidence>
<protein>
    <submittedName>
        <fullName evidence="2">Uncharacterized protein</fullName>
    </submittedName>
</protein>
<feature type="compositionally biased region" description="Basic and acidic residues" evidence="1">
    <location>
        <begin position="1"/>
        <end position="13"/>
    </location>
</feature>
<dbReference type="OrthoDB" id="42638at2759"/>